<proteinExistence type="predicted"/>
<dbReference type="Proteomes" id="UP001523216">
    <property type="component" value="Unassembled WGS sequence"/>
</dbReference>
<name>A0ABT0Y3C6_9ACTN</name>
<keyword evidence="3" id="KW-1185">Reference proteome</keyword>
<organism evidence="2 3">
    <name type="scientific">Paractinoplanes hotanensis</name>
    <dbReference type="NCBI Taxonomy" id="2906497"/>
    <lineage>
        <taxon>Bacteria</taxon>
        <taxon>Bacillati</taxon>
        <taxon>Actinomycetota</taxon>
        <taxon>Actinomycetes</taxon>
        <taxon>Micromonosporales</taxon>
        <taxon>Micromonosporaceae</taxon>
        <taxon>Paractinoplanes</taxon>
    </lineage>
</organism>
<evidence type="ECO:0000313" key="2">
    <source>
        <dbReference type="EMBL" id="MCM4080370.1"/>
    </source>
</evidence>
<evidence type="ECO:0000313" key="3">
    <source>
        <dbReference type="Proteomes" id="UP001523216"/>
    </source>
</evidence>
<dbReference type="EMBL" id="JAMQOL010000031">
    <property type="protein sequence ID" value="MCM4080370.1"/>
    <property type="molecule type" value="Genomic_DNA"/>
</dbReference>
<feature type="transmembrane region" description="Helical" evidence="1">
    <location>
        <begin position="40"/>
        <end position="59"/>
    </location>
</feature>
<comment type="caution">
    <text evidence="2">The sequence shown here is derived from an EMBL/GenBank/DDBJ whole genome shotgun (WGS) entry which is preliminary data.</text>
</comment>
<keyword evidence="1" id="KW-0472">Membrane</keyword>
<keyword evidence="1" id="KW-1133">Transmembrane helix</keyword>
<gene>
    <name evidence="2" type="ORF">LXN57_22575</name>
</gene>
<sequence length="257" mass="27176">MSGPLKQLLEHVLEGEPELGDEVDAVFRRAARVRRRRTQAVLLAGAGTAGLIVVLGYLLTATLIESPPATISTGAAGVVAVTPAAPSQAPAPAPPTADGVLEVVEPLVQGRRLEVVPASQRRGDGWRAYGIADEQGRGRGTVQVAIFDVRRKWCFPVAAEPDACARPDHVGGLEFVRYDDVSDADRQVRQTIARRIGGNRALAVMAVGERDAGAQRGKPALTGSQVEQVATDERVLDAFDADENCDDGCPAFATPVR</sequence>
<accession>A0ABT0Y3C6</accession>
<reference evidence="2 3" key="1">
    <citation type="submission" date="2022-06" db="EMBL/GenBank/DDBJ databases">
        <title>Actinoplanes abujensis sp. nov., isolated from Nigerian arid soil.</title>
        <authorList>
            <person name="Ding P."/>
        </authorList>
    </citation>
    <scope>NUCLEOTIDE SEQUENCE [LARGE SCALE GENOMIC DNA]</scope>
    <source>
        <strain evidence="3">TRM88002</strain>
    </source>
</reference>
<keyword evidence="1" id="KW-0812">Transmembrane</keyword>
<protein>
    <submittedName>
        <fullName evidence="2">Uncharacterized protein</fullName>
    </submittedName>
</protein>
<dbReference type="RefSeq" id="WP_251800166.1">
    <property type="nucleotide sequence ID" value="NZ_JAMQOL010000031.1"/>
</dbReference>
<evidence type="ECO:0000256" key="1">
    <source>
        <dbReference type="SAM" id="Phobius"/>
    </source>
</evidence>